<reference evidence="2" key="1">
    <citation type="journal article" date="2023" name="Hortic. Res.">
        <title>A chromosome-level phased genome enabling allele-level studies in sweet orange: a case study on citrus Huanglongbing tolerance.</title>
        <authorList>
            <person name="Wu B."/>
            <person name="Yu Q."/>
            <person name="Deng Z."/>
            <person name="Duan Y."/>
            <person name="Luo F."/>
            <person name="Gmitter F. Jr."/>
        </authorList>
    </citation>
    <scope>NUCLEOTIDE SEQUENCE [LARGE SCALE GENOMIC DNA]</scope>
    <source>
        <strain evidence="2">cv. Valencia</strain>
    </source>
</reference>
<comment type="caution">
    <text evidence="1">The sequence shown here is derived from an EMBL/GenBank/DDBJ whole genome shotgun (WGS) entry which is preliminary data.</text>
</comment>
<accession>A0ACB8IML2</accession>
<evidence type="ECO:0000313" key="1">
    <source>
        <dbReference type="EMBL" id="KAH9698263.1"/>
    </source>
</evidence>
<proteinExistence type="predicted"/>
<evidence type="ECO:0000313" key="2">
    <source>
        <dbReference type="Proteomes" id="UP000829398"/>
    </source>
</evidence>
<organism evidence="1 2">
    <name type="scientific">Citrus sinensis</name>
    <name type="common">Sweet orange</name>
    <name type="synonym">Citrus aurantium var. sinensis</name>
    <dbReference type="NCBI Taxonomy" id="2711"/>
    <lineage>
        <taxon>Eukaryota</taxon>
        <taxon>Viridiplantae</taxon>
        <taxon>Streptophyta</taxon>
        <taxon>Embryophyta</taxon>
        <taxon>Tracheophyta</taxon>
        <taxon>Spermatophyta</taxon>
        <taxon>Magnoliopsida</taxon>
        <taxon>eudicotyledons</taxon>
        <taxon>Gunneridae</taxon>
        <taxon>Pentapetalae</taxon>
        <taxon>rosids</taxon>
        <taxon>malvids</taxon>
        <taxon>Sapindales</taxon>
        <taxon>Rutaceae</taxon>
        <taxon>Aurantioideae</taxon>
        <taxon>Citrus</taxon>
    </lineage>
</organism>
<name>A0ACB8IML2_CITSI</name>
<gene>
    <name evidence="1" type="ORF">KPL71_023949</name>
</gene>
<sequence>MGSREIKSPESLQETPATSSSHQRKKLSVYFIESDNRRMALGRGYTGGTTPVNVHGKPIADLSKTGGWIAALFIFGNEMAERMAYFGLSVNMVTFMFYVMHKSFADSSNAVNNFLGISQASSVLGGFLADAYLGRYWTIAIFTTIYLAGLTGITLCATMKVFMPNQDNCDRISQLLGSCEPAKSWQMLYLYTVLYITGFGAAGIRPCVSSFGADQFDERSKDYKTHLDRFFNFFYLSVTVGAIVAFTLVVYIQMEHGWGSAFGALAIAMGISNMLFFIGTPLYRHRLPGGSPLTRVAQVLVAAFRKRHAAFSSSELIGLYEVPGKHSAIKGSGKIDHTDDFRCLDKAALELKEDVINPSPWKLCTVTQVEEVKTLVRLVPIPACTIMLNVILTEFLTLSVQQAYTMNTHMGKLKLPVTCMPVFPGLSIFLILSLYYSTFVPLCRRITGHPRGASQLQRVGIGLAVSILSVIWAAPDAMKSIGSAYAALAGGLGCFAASILNSIIKSVTGNPKKGQPNWLAQNINTGRFDYLYWLLAVLSVINFCAFLYSAYRYKYRSEQKHGNDYEVMENKLYDTPI</sequence>
<dbReference type="EMBL" id="CM039177">
    <property type="protein sequence ID" value="KAH9698263.1"/>
    <property type="molecule type" value="Genomic_DNA"/>
</dbReference>
<protein>
    <submittedName>
        <fullName evidence="1">Protein NRT1/ PTR FAMILY 6.1</fullName>
    </submittedName>
</protein>
<dbReference type="Proteomes" id="UP000829398">
    <property type="component" value="Chromosome 8"/>
</dbReference>
<keyword evidence="2" id="KW-1185">Reference proteome</keyword>